<dbReference type="InterPro" id="IPR002033">
    <property type="entry name" value="TatC"/>
</dbReference>
<comment type="caution">
    <text evidence="7">The sequence shown here is derived from an EMBL/GenBank/DDBJ whole genome shotgun (WGS) entry which is preliminary data.</text>
</comment>
<feature type="transmembrane region" description="Helical" evidence="5">
    <location>
        <begin position="40"/>
        <end position="59"/>
    </location>
</feature>
<dbReference type="NCBIfam" id="TIGR00945">
    <property type="entry name" value="tatC"/>
    <property type="match status" value="1"/>
</dbReference>
<feature type="transmembrane region" description="Helical" evidence="5">
    <location>
        <begin position="312"/>
        <end position="337"/>
    </location>
</feature>
<feature type="region of interest" description="Disordered" evidence="6">
    <location>
        <begin position="124"/>
        <end position="148"/>
    </location>
</feature>
<keyword evidence="5" id="KW-1003">Cell membrane</keyword>
<dbReference type="PANTHER" id="PTHR30371:SF0">
    <property type="entry name" value="SEC-INDEPENDENT PROTEIN TRANSLOCASE PROTEIN TATC, CHLOROPLASTIC-RELATED"/>
    <property type="match status" value="1"/>
</dbReference>
<dbReference type="PROSITE" id="PS01218">
    <property type="entry name" value="TATC"/>
    <property type="match status" value="1"/>
</dbReference>
<dbReference type="HAMAP" id="MF_00902">
    <property type="entry name" value="TatC"/>
    <property type="match status" value="1"/>
</dbReference>
<gene>
    <name evidence="5" type="primary">tatC</name>
    <name evidence="7" type="ORF">SAMN06265222_10118</name>
</gene>
<accession>A0ABY1PMQ1</accession>
<dbReference type="Pfam" id="PF00902">
    <property type="entry name" value="TatC"/>
    <property type="match status" value="1"/>
</dbReference>
<dbReference type="EMBL" id="FXUG01000001">
    <property type="protein sequence ID" value="SMP37726.1"/>
    <property type="molecule type" value="Genomic_DNA"/>
</dbReference>
<evidence type="ECO:0000256" key="2">
    <source>
        <dbReference type="ARBA" id="ARBA00022692"/>
    </source>
</evidence>
<feature type="transmembrane region" description="Helical" evidence="5">
    <location>
        <begin position="228"/>
        <end position="253"/>
    </location>
</feature>
<keyword evidence="5" id="KW-0811">Translocation</keyword>
<evidence type="ECO:0000256" key="3">
    <source>
        <dbReference type="ARBA" id="ARBA00022989"/>
    </source>
</evidence>
<protein>
    <recommendedName>
        <fullName evidence="5">Sec-independent protein translocase protein TatC</fullName>
    </recommendedName>
</protein>
<evidence type="ECO:0000313" key="7">
    <source>
        <dbReference type="EMBL" id="SMP37726.1"/>
    </source>
</evidence>
<sequence length="409" mass="44861">MSPLPPSTKTAVDALARPKDDLFDNSTMTFGEHLEELRGALVKAIIWLMVGLAFGLLFANRVVQYIQAPLKQAIVEYNADRDMALMGLSEGDQYPDKTKLEEFHQFLMQNSLVAELVYALPPGDADPSDNTLESEGPDAAETLKPALPTDLESPGLDAAVLDASVPDSATLDSATTPERIQATQRVHTADLVAAIGQVPDPAKMVPTIQFRRSEKGVSSLKVEETFMIWVKAGLIVGAVLASPMIFYHLWSFVAAGLHTHERRYVYIYLPFSVILFAAGVTLAFFLVLHYVLNFLLAFNNSMDVAVEPRLSYYVNFVLMLPLGFGVAFQLPLVMLFLQRIGLIETEHYVSSWRVAVLVIFVISMVVTPADVTSMVALAIPLLILYFLGIGMCAYMPRGRGLGKGAYDPA</sequence>
<organism evidence="7 8">
    <name type="scientific">Neorhodopirellula lusitana</name>
    <dbReference type="NCBI Taxonomy" id="445327"/>
    <lineage>
        <taxon>Bacteria</taxon>
        <taxon>Pseudomonadati</taxon>
        <taxon>Planctomycetota</taxon>
        <taxon>Planctomycetia</taxon>
        <taxon>Pirellulales</taxon>
        <taxon>Pirellulaceae</taxon>
        <taxon>Neorhodopirellula</taxon>
    </lineage>
</organism>
<keyword evidence="2 5" id="KW-0812">Transmembrane</keyword>
<feature type="transmembrane region" description="Helical" evidence="5">
    <location>
        <begin position="265"/>
        <end position="292"/>
    </location>
</feature>
<keyword evidence="4 5" id="KW-0472">Membrane</keyword>
<evidence type="ECO:0000256" key="6">
    <source>
        <dbReference type="SAM" id="MobiDB-lite"/>
    </source>
</evidence>
<comment type="subcellular location">
    <subcellularLocation>
        <location evidence="5">Cell membrane</location>
        <topology evidence="5">Multi-pass membrane protein</topology>
    </subcellularLocation>
    <subcellularLocation>
        <location evidence="1">Membrane</location>
        <topology evidence="1">Multi-pass membrane protein</topology>
    </subcellularLocation>
</comment>
<feature type="transmembrane region" description="Helical" evidence="5">
    <location>
        <begin position="375"/>
        <end position="394"/>
    </location>
</feature>
<dbReference type="PANTHER" id="PTHR30371">
    <property type="entry name" value="SEC-INDEPENDENT PROTEIN TRANSLOCASE PROTEIN TATC"/>
    <property type="match status" value="1"/>
</dbReference>
<comment type="subunit">
    <text evidence="5">Forms a complex with TatA.</text>
</comment>
<keyword evidence="8" id="KW-1185">Reference proteome</keyword>
<evidence type="ECO:0000256" key="5">
    <source>
        <dbReference type="HAMAP-Rule" id="MF_00902"/>
    </source>
</evidence>
<comment type="similarity">
    <text evidence="5">Belongs to the TatC family.</text>
</comment>
<keyword evidence="5" id="KW-0813">Transport</keyword>
<dbReference type="Proteomes" id="UP001158067">
    <property type="component" value="Unassembled WGS sequence"/>
</dbReference>
<evidence type="ECO:0000313" key="8">
    <source>
        <dbReference type="Proteomes" id="UP001158067"/>
    </source>
</evidence>
<evidence type="ECO:0000256" key="1">
    <source>
        <dbReference type="ARBA" id="ARBA00004141"/>
    </source>
</evidence>
<keyword evidence="3 5" id="KW-1133">Transmembrane helix</keyword>
<comment type="function">
    <text evidence="5">Part of the twin-arginine translocation (Tat) system that transports large folded proteins containing a characteristic twin-arginine motif in their signal peptide across membranes.</text>
</comment>
<reference evidence="7 8" key="1">
    <citation type="submission" date="2017-05" db="EMBL/GenBank/DDBJ databases">
        <authorList>
            <person name="Varghese N."/>
            <person name="Submissions S."/>
        </authorList>
    </citation>
    <scope>NUCLEOTIDE SEQUENCE [LARGE SCALE GENOMIC DNA]</scope>
    <source>
        <strain evidence="7 8">DSM 25457</strain>
    </source>
</reference>
<feature type="transmembrane region" description="Helical" evidence="5">
    <location>
        <begin position="349"/>
        <end position="369"/>
    </location>
</feature>
<dbReference type="InterPro" id="IPR019820">
    <property type="entry name" value="Sec-indep_translocase_CS"/>
</dbReference>
<name>A0ABY1PMQ1_9BACT</name>
<proteinExistence type="inferred from homology"/>
<keyword evidence="5" id="KW-0653">Protein transport</keyword>
<evidence type="ECO:0000256" key="4">
    <source>
        <dbReference type="ARBA" id="ARBA00023136"/>
    </source>
</evidence>